<accession>A0AAW1PET5</accession>
<evidence type="ECO:0000313" key="3">
    <source>
        <dbReference type="Proteomes" id="UP001489004"/>
    </source>
</evidence>
<name>A0AAW1PET5_9CHLO</name>
<organism evidence="2 3">
    <name type="scientific">[Myrmecia] bisecta</name>
    <dbReference type="NCBI Taxonomy" id="41462"/>
    <lineage>
        <taxon>Eukaryota</taxon>
        <taxon>Viridiplantae</taxon>
        <taxon>Chlorophyta</taxon>
        <taxon>core chlorophytes</taxon>
        <taxon>Trebouxiophyceae</taxon>
        <taxon>Trebouxiales</taxon>
        <taxon>Trebouxiaceae</taxon>
        <taxon>Myrmecia</taxon>
    </lineage>
</organism>
<gene>
    <name evidence="2" type="ORF">WJX72_009482</name>
</gene>
<dbReference type="Proteomes" id="UP001489004">
    <property type="component" value="Unassembled WGS sequence"/>
</dbReference>
<comment type="caution">
    <text evidence="2">The sequence shown here is derived from an EMBL/GenBank/DDBJ whole genome shotgun (WGS) entry which is preliminary data.</text>
</comment>
<dbReference type="AlphaFoldDB" id="A0AAW1PET5"/>
<dbReference type="EMBL" id="JALJOR010000013">
    <property type="protein sequence ID" value="KAK9806986.1"/>
    <property type="molecule type" value="Genomic_DNA"/>
</dbReference>
<reference evidence="2 3" key="1">
    <citation type="journal article" date="2024" name="Nat. Commun.">
        <title>Phylogenomics reveals the evolutionary origins of lichenization in chlorophyte algae.</title>
        <authorList>
            <person name="Puginier C."/>
            <person name="Libourel C."/>
            <person name="Otte J."/>
            <person name="Skaloud P."/>
            <person name="Haon M."/>
            <person name="Grisel S."/>
            <person name="Petersen M."/>
            <person name="Berrin J.G."/>
            <person name="Delaux P.M."/>
            <person name="Dal Grande F."/>
            <person name="Keller J."/>
        </authorList>
    </citation>
    <scope>NUCLEOTIDE SEQUENCE [LARGE SCALE GENOMIC DNA]</scope>
    <source>
        <strain evidence="2 3">SAG 2043</strain>
    </source>
</reference>
<dbReference type="Gene3D" id="1.25.40.280">
    <property type="entry name" value="alix/aip1 like domains"/>
    <property type="match status" value="1"/>
</dbReference>
<protein>
    <submittedName>
        <fullName evidence="2">Uncharacterized protein</fullName>
    </submittedName>
</protein>
<dbReference type="InterPro" id="IPR038499">
    <property type="entry name" value="BRO1_sf"/>
</dbReference>
<keyword evidence="3" id="KW-1185">Reference proteome</keyword>
<evidence type="ECO:0000256" key="1">
    <source>
        <dbReference type="SAM" id="MobiDB-lite"/>
    </source>
</evidence>
<feature type="region of interest" description="Disordered" evidence="1">
    <location>
        <begin position="109"/>
        <end position="142"/>
    </location>
</feature>
<sequence>MIASLRRLARMHCCVSRTRRALKHASAYDRTEPATPALLHAAFDKALREQVARILRQAKKDNEAVYFQPVPTEADALPATRLVAPLPFALPTASGIPFPMLTAVSQPAGQLQGGEVKSAAQQGTSGGGGVATAQKQQIDSAV</sequence>
<evidence type="ECO:0000313" key="2">
    <source>
        <dbReference type="EMBL" id="KAK9806986.1"/>
    </source>
</evidence>
<proteinExistence type="predicted"/>